<gene>
    <name evidence="2" type="ORF">Slin15195_G041870</name>
</gene>
<feature type="compositionally biased region" description="Basic and acidic residues" evidence="1">
    <location>
        <begin position="15"/>
        <end position="40"/>
    </location>
</feature>
<sequence>MPRSQVVASNQLLSEKVDISGPDYRDDNAGATIRQEDDSSRPSSPTTALITGEPSDPITSRDFPVSTSSGKQSGSTSTADEMLVQNHALLHAASISDWHDAVSGITLDEAKRIMSAARPPTIAQLLAGLSVVFSNMKSGKPEEGVLGDIVSELRFDRNNVYKLVDLQKRYRRQEFRKVAVAGDLRSKRNVDISGARALCFMTMQIMFIWFRTTNRRAFVQNARYTALYPWQKGDFEYLGANIVPPLTQALQNRAKRVHMLEKQVKRPGNSSARRRGRQGGCCQMRSVLVGSASPRTTQEPPGKEVYEGRQCYHEGDKC</sequence>
<evidence type="ECO:0000256" key="1">
    <source>
        <dbReference type="SAM" id="MobiDB-lite"/>
    </source>
</evidence>
<feature type="compositionally biased region" description="Low complexity" evidence="1">
    <location>
        <begin position="66"/>
        <end position="78"/>
    </location>
</feature>
<dbReference type="AlphaFoldDB" id="A0A9Q9EJ05"/>
<reference evidence="2" key="1">
    <citation type="submission" date="2022-06" db="EMBL/GenBank/DDBJ databases">
        <title>Complete genome sequences of two strains of the flax pathogen Septoria linicola.</title>
        <authorList>
            <person name="Lapalu N."/>
            <person name="Simon A."/>
            <person name="Demenou B."/>
            <person name="Paumier D."/>
            <person name="Guillot M.-P."/>
            <person name="Gout L."/>
            <person name="Valade R."/>
        </authorList>
    </citation>
    <scope>NUCLEOTIDE SEQUENCE</scope>
    <source>
        <strain evidence="2">SE15195</strain>
    </source>
</reference>
<dbReference type="EMBL" id="CP099420">
    <property type="protein sequence ID" value="USW50868.1"/>
    <property type="molecule type" value="Genomic_DNA"/>
</dbReference>
<evidence type="ECO:0000313" key="2">
    <source>
        <dbReference type="EMBL" id="USW50868.1"/>
    </source>
</evidence>
<organism evidence="2 3">
    <name type="scientific">Septoria linicola</name>
    <dbReference type="NCBI Taxonomy" id="215465"/>
    <lineage>
        <taxon>Eukaryota</taxon>
        <taxon>Fungi</taxon>
        <taxon>Dikarya</taxon>
        <taxon>Ascomycota</taxon>
        <taxon>Pezizomycotina</taxon>
        <taxon>Dothideomycetes</taxon>
        <taxon>Dothideomycetidae</taxon>
        <taxon>Mycosphaerellales</taxon>
        <taxon>Mycosphaerellaceae</taxon>
        <taxon>Septoria</taxon>
    </lineage>
</organism>
<name>A0A9Q9EJ05_9PEZI</name>
<protein>
    <submittedName>
        <fullName evidence="2">Uncharacterized protein</fullName>
    </submittedName>
</protein>
<proteinExistence type="predicted"/>
<feature type="region of interest" description="Disordered" evidence="1">
    <location>
        <begin position="1"/>
        <end position="78"/>
    </location>
</feature>
<evidence type="ECO:0000313" key="3">
    <source>
        <dbReference type="Proteomes" id="UP001056384"/>
    </source>
</evidence>
<accession>A0A9Q9EJ05</accession>
<feature type="compositionally biased region" description="Polar residues" evidence="1">
    <location>
        <begin position="1"/>
        <end position="13"/>
    </location>
</feature>
<dbReference type="OrthoDB" id="5410795at2759"/>
<keyword evidence="3" id="KW-1185">Reference proteome</keyword>
<dbReference type="Proteomes" id="UP001056384">
    <property type="component" value="Chromosome 3"/>
</dbReference>